<evidence type="ECO:0000256" key="1">
    <source>
        <dbReference type="ARBA" id="ARBA00001947"/>
    </source>
</evidence>
<dbReference type="Gene3D" id="3.90.180.10">
    <property type="entry name" value="Medium-chain alcohol dehydrogenases, catalytic domain"/>
    <property type="match status" value="1"/>
</dbReference>
<keyword evidence="9" id="KW-1185">Reference proteome</keyword>
<gene>
    <name evidence="8" type="ORF">BD324DRAFT_583634</name>
</gene>
<name>A0A1Y1UBJ4_9TREE</name>
<dbReference type="PANTHER" id="PTHR42813">
    <property type="entry name" value="ZINC-TYPE ALCOHOL DEHYDROGENASE-LIKE"/>
    <property type="match status" value="1"/>
</dbReference>
<dbReference type="EMBL" id="NBSH01000014">
    <property type="protein sequence ID" value="ORX34455.1"/>
    <property type="molecule type" value="Genomic_DNA"/>
</dbReference>
<dbReference type="Proteomes" id="UP000193218">
    <property type="component" value="Unassembled WGS sequence"/>
</dbReference>
<evidence type="ECO:0000256" key="5">
    <source>
        <dbReference type="RuleBase" id="RU361277"/>
    </source>
</evidence>
<dbReference type="GeneID" id="33555437"/>
<dbReference type="InterPro" id="IPR011032">
    <property type="entry name" value="GroES-like_sf"/>
</dbReference>
<organism evidence="8 9">
    <name type="scientific">Kockovaella imperatae</name>
    <dbReference type="NCBI Taxonomy" id="4999"/>
    <lineage>
        <taxon>Eukaryota</taxon>
        <taxon>Fungi</taxon>
        <taxon>Dikarya</taxon>
        <taxon>Basidiomycota</taxon>
        <taxon>Agaricomycotina</taxon>
        <taxon>Tremellomycetes</taxon>
        <taxon>Tremellales</taxon>
        <taxon>Cuniculitremaceae</taxon>
        <taxon>Kockovaella</taxon>
    </lineage>
</organism>
<dbReference type="PANTHER" id="PTHR42813:SF2">
    <property type="entry name" value="DEHYDROGENASE, ZINC-CONTAINING, PUTATIVE (AFU_ORTHOLOGUE AFUA_2G02810)-RELATED"/>
    <property type="match status" value="1"/>
</dbReference>
<comment type="cofactor">
    <cofactor evidence="1 5">
        <name>Zn(2+)</name>
        <dbReference type="ChEBI" id="CHEBI:29105"/>
    </cofactor>
</comment>
<dbReference type="RefSeq" id="XP_021868718.1">
    <property type="nucleotide sequence ID" value="XM_022013629.1"/>
</dbReference>
<feature type="domain" description="Alcohol dehydrogenase-like C-terminal" evidence="6">
    <location>
        <begin position="184"/>
        <end position="293"/>
    </location>
</feature>
<sequence length="346" mass="37527">MAVPKTMKAVVLRGRLKVNTEEVPAPEIRDPRDVIIKVSLAGLCGSDLHQYRGEEPYGFVMGHEVVGEIVETGSAVKKFKIGDKVLSSFCTSCGECSNCQAGWTARCPIGTVPGQPSIAGAQAEYFRLPLADSTLFPVPDDIPAELMLLMADILPTGFSVAMNARMLSGKIETKGVAVVIGCGPVGLCAITSATTMYETVFATDLYIPRLEAAKRHGAIALPLADLEEELSKRTDGQGADAVLEVVGHPSAMVTAMKLARPCGVISSCGVHSREIGLDGEMLYDKNLRLQFGRCSVRTYYPYALEILRQNQELFSTFIEHKVSLDQAQEYYTLFEQNKIAKTVFVP</sequence>
<evidence type="ECO:0000259" key="7">
    <source>
        <dbReference type="Pfam" id="PF08240"/>
    </source>
</evidence>
<dbReference type="InterPro" id="IPR013154">
    <property type="entry name" value="ADH-like_N"/>
</dbReference>
<dbReference type="InterPro" id="IPR013149">
    <property type="entry name" value="ADH-like_C"/>
</dbReference>
<feature type="domain" description="Alcohol dehydrogenase-like N-terminal" evidence="7">
    <location>
        <begin position="31"/>
        <end position="140"/>
    </location>
</feature>
<evidence type="ECO:0000256" key="4">
    <source>
        <dbReference type="ARBA" id="ARBA00023002"/>
    </source>
</evidence>
<dbReference type="Pfam" id="PF08240">
    <property type="entry name" value="ADH_N"/>
    <property type="match status" value="1"/>
</dbReference>
<evidence type="ECO:0000256" key="2">
    <source>
        <dbReference type="ARBA" id="ARBA00022723"/>
    </source>
</evidence>
<comment type="similarity">
    <text evidence="5">Belongs to the zinc-containing alcohol dehydrogenase family.</text>
</comment>
<keyword evidence="3 5" id="KW-0862">Zinc</keyword>
<comment type="caution">
    <text evidence="8">The sequence shown here is derived from an EMBL/GenBank/DDBJ whole genome shotgun (WGS) entry which is preliminary data.</text>
</comment>
<accession>A0A1Y1UBJ4</accession>
<dbReference type="GO" id="GO:0008270">
    <property type="term" value="F:zinc ion binding"/>
    <property type="evidence" value="ECO:0007669"/>
    <property type="project" value="InterPro"/>
</dbReference>
<dbReference type="STRING" id="4999.A0A1Y1UBJ4"/>
<dbReference type="GO" id="GO:0016491">
    <property type="term" value="F:oxidoreductase activity"/>
    <property type="evidence" value="ECO:0007669"/>
    <property type="project" value="UniProtKB-KW"/>
</dbReference>
<dbReference type="AlphaFoldDB" id="A0A1Y1UBJ4"/>
<evidence type="ECO:0000313" key="9">
    <source>
        <dbReference type="Proteomes" id="UP000193218"/>
    </source>
</evidence>
<protein>
    <submittedName>
        <fullName evidence="8">Chaperonin 10-like protein</fullName>
    </submittedName>
</protein>
<dbReference type="PROSITE" id="PS00059">
    <property type="entry name" value="ADH_ZINC"/>
    <property type="match status" value="1"/>
</dbReference>
<proteinExistence type="inferred from homology"/>
<evidence type="ECO:0000256" key="3">
    <source>
        <dbReference type="ARBA" id="ARBA00022833"/>
    </source>
</evidence>
<reference evidence="8 9" key="1">
    <citation type="submission" date="2017-03" db="EMBL/GenBank/DDBJ databases">
        <title>Widespread Adenine N6-methylation of Active Genes in Fungi.</title>
        <authorList>
            <consortium name="DOE Joint Genome Institute"/>
            <person name="Mondo S.J."/>
            <person name="Dannebaum R.O."/>
            <person name="Kuo R.C."/>
            <person name="Louie K.B."/>
            <person name="Bewick A.J."/>
            <person name="Labutti K."/>
            <person name="Haridas S."/>
            <person name="Kuo A."/>
            <person name="Salamov A."/>
            <person name="Ahrendt S.R."/>
            <person name="Lau R."/>
            <person name="Bowen B.P."/>
            <person name="Lipzen A."/>
            <person name="Sullivan W."/>
            <person name="Andreopoulos W.B."/>
            <person name="Clum A."/>
            <person name="Lindquist E."/>
            <person name="Daum C."/>
            <person name="Northen T.R."/>
            <person name="Ramamoorthy G."/>
            <person name="Schmitz R.J."/>
            <person name="Gryganskyi A."/>
            <person name="Culley D."/>
            <person name="Magnuson J."/>
            <person name="James T.Y."/>
            <person name="O'Malley M.A."/>
            <person name="Stajich J.E."/>
            <person name="Spatafora J.W."/>
            <person name="Visel A."/>
            <person name="Grigoriev I.V."/>
        </authorList>
    </citation>
    <scope>NUCLEOTIDE SEQUENCE [LARGE SCALE GENOMIC DNA]</scope>
    <source>
        <strain evidence="8 9">NRRL Y-17943</strain>
    </source>
</reference>
<keyword evidence="2 5" id="KW-0479">Metal-binding</keyword>
<dbReference type="InterPro" id="IPR036291">
    <property type="entry name" value="NAD(P)-bd_dom_sf"/>
</dbReference>
<dbReference type="SUPFAM" id="SSF51735">
    <property type="entry name" value="NAD(P)-binding Rossmann-fold domains"/>
    <property type="match status" value="1"/>
</dbReference>
<evidence type="ECO:0000259" key="6">
    <source>
        <dbReference type="Pfam" id="PF00107"/>
    </source>
</evidence>
<dbReference type="InterPro" id="IPR002328">
    <property type="entry name" value="ADH_Zn_CS"/>
</dbReference>
<evidence type="ECO:0000313" key="8">
    <source>
        <dbReference type="EMBL" id="ORX34455.1"/>
    </source>
</evidence>
<dbReference type="InParanoid" id="A0A1Y1UBJ4"/>
<dbReference type="Pfam" id="PF00107">
    <property type="entry name" value="ADH_zinc_N"/>
    <property type="match status" value="1"/>
</dbReference>
<dbReference type="SUPFAM" id="SSF50129">
    <property type="entry name" value="GroES-like"/>
    <property type="match status" value="1"/>
</dbReference>
<dbReference type="OrthoDB" id="3941538at2759"/>
<dbReference type="Gene3D" id="3.40.50.720">
    <property type="entry name" value="NAD(P)-binding Rossmann-like Domain"/>
    <property type="match status" value="1"/>
</dbReference>
<keyword evidence="4" id="KW-0560">Oxidoreductase</keyword>